<keyword evidence="3" id="KW-0479">Metal-binding</keyword>
<dbReference type="PANTHER" id="PTHR13799">
    <property type="entry name" value="NGG1 INTERACTING FACTOR 3"/>
    <property type="match status" value="1"/>
</dbReference>
<evidence type="ECO:0000256" key="1">
    <source>
        <dbReference type="ARBA" id="ARBA00006964"/>
    </source>
</evidence>
<dbReference type="Proteomes" id="UP001451571">
    <property type="component" value="Chromosome"/>
</dbReference>
<evidence type="ECO:0000313" key="5">
    <source>
        <dbReference type="Proteomes" id="UP001451571"/>
    </source>
</evidence>
<keyword evidence="5" id="KW-1185">Reference proteome</keyword>
<proteinExistence type="inferred from homology"/>
<organism evidence="4 5">
    <name type="scientific">Kineothrix sedimenti</name>
    <dbReference type="NCBI Taxonomy" id="3123317"/>
    <lineage>
        <taxon>Bacteria</taxon>
        <taxon>Bacillati</taxon>
        <taxon>Bacillota</taxon>
        <taxon>Clostridia</taxon>
        <taxon>Lachnospirales</taxon>
        <taxon>Lachnospiraceae</taxon>
        <taxon>Kineothrix</taxon>
    </lineage>
</organism>
<dbReference type="SUPFAM" id="SSF102705">
    <property type="entry name" value="NIF3 (NGG1p interacting factor 3)-like"/>
    <property type="match status" value="1"/>
</dbReference>
<evidence type="ECO:0000256" key="2">
    <source>
        <dbReference type="ARBA" id="ARBA00022112"/>
    </source>
</evidence>
<protein>
    <recommendedName>
        <fullName evidence="2">GTP cyclohydrolase 1 type 2 homolog</fullName>
    </recommendedName>
</protein>
<dbReference type="Pfam" id="PF01784">
    <property type="entry name" value="DUF34_NIF3"/>
    <property type="match status" value="1"/>
</dbReference>
<evidence type="ECO:0000313" key="4">
    <source>
        <dbReference type="EMBL" id="XAH72783.1"/>
    </source>
</evidence>
<accession>A0ABZ3ERD6</accession>
<dbReference type="EMBL" id="CP146256">
    <property type="protein sequence ID" value="XAH72783.1"/>
    <property type="molecule type" value="Genomic_DNA"/>
</dbReference>
<sequence length="260" mass="29089">MRCDKIIESLERLSPSSFAESWDNVGLLAGRADKEVSRLCIALDATDEVIDEAVRVGADMLLTHHPLIFSPMKKITAEDFIGRRLIKLLQNDISYYAMHTNFDVMGMADAAADELGLKDRQVLDITYEDEIAKEGLGRYGRLIQIMTLEECASFVKETFELEHVKIYGEQDTPIEWAAVSPGSGKTMIKPAVSAGVEVLITGDIEHHEGLDAMAQGLAIIDAGHFGLEKIFIPYMKEYIRRELPQLTVFAAKEKNPFWIL</sequence>
<name>A0ABZ3ERD6_9FIRM</name>
<dbReference type="RefSeq" id="WP_342756397.1">
    <property type="nucleotide sequence ID" value="NZ_CP146256.1"/>
</dbReference>
<dbReference type="NCBIfam" id="TIGR00486">
    <property type="entry name" value="YbgI_SA1388"/>
    <property type="match status" value="1"/>
</dbReference>
<dbReference type="InterPro" id="IPR036069">
    <property type="entry name" value="DUF34/NIF3_sf"/>
</dbReference>
<dbReference type="InterPro" id="IPR002678">
    <property type="entry name" value="DUF34/NIF3"/>
</dbReference>
<evidence type="ECO:0000256" key="3">
    <source>
        <dbReference type="ARBA" id="ARBA00022723"/>
    </source>
</evidence>
<gene>
    <name evidence="4" type="ORF">V6984_14865</name>
</gene>
<dbReference type="PANTHER" id="PTHR13799:SF14">
    <property type="entry name" value="GTP CYCLOHYDROLASE 1 TYPE 2 HOMOLOG"/>
    <property type="match status" value="1"/>
</dbReference>
<comment type="similarity">
    <text evidence="1">Belongs to the GTP cyclohydrolase I type 2/NIF3 family.</text>
</comment>
<dbReference type="Gene3D" id="3.40.1390.30">
    <property type="entry name" value="NIF3 (NGG1p interacting factor 3)-like"/>
    <property type="match status" value="2"/>
</dbReference>
<reference evidence="4 5" key="1">
    <citation type="submission" date="2024-02" db="EMBL/GenBank/DDBJ databases">
        <title>Bacterial strain from lacustrine sediment.</title>
        <authorList>
            <person name="Petit C."/>
            <person name="Fadhlaoui K."/>
        </authorList>
    </citation>
    <scope>NUCLEOTIDE SEQUENCE [LARGE SCALE GENOMIC DNA]</scope>
    <source>
        <strain evidence="4 5">IPX-CK</strain>
    </source>
</reference>